<evidence type="ECO:0000313" key="2">
    <source>
        <dbReference type="EMBL" id="HAF0301111.1"/>
    </source>
</evidence>
<sequence length="53" mass="6287">KQRGAYRGRKKSLSSERIAELRQRVEAGEQKTKLAREFGISRETLYQYLRTDQ</sequence>
<organism evidence="2">
    <name type="scientific">Salmonella infantis</name>
    <dbReference type="NCBI Taxonomy" id="595"/>
    <lineage>
        <taxon>Bacteria</taxon>
        <taxon>Pseudomonadati</taxon>
        <taxon>Pseudomonadota</taxon>
        <taxon>Gammaproteobacteria</taxon>
        <taxon>Enterobacterales</taxon>
        <taxon>Enterobacteriaceae</taxon>
        <taxon>Salmonella</taxon>
    </lineage>
</organism>
<dbReference type="Pfam" id="PF02796">
    <property type="entry name" value="HTH_7"/>
    <property type="match status" value="1"/>
</dbReference>
<accession>A0A740TXH1</accession>
<evidence type="ECO:0000259" key="1">
    <source>
        <dbReference type="Pfam" id="PF02796"/>
    </source>
</evidence>
<dbReference type="AlphaFoldDB" id="A0A740TXH1"/>
<dbReference type="GO" id="GO:0003677">
    <property type="term" value="F:DNA binding"/>
    <property type="evidence" value="ECO:0007669"/>
    <property type="project" value="InterPro"/>
</dbReference>
<dbReference type="Gene3D" id="1.10.10.60">
    <property type="entry name" value="Homeodomain-like"/>
    <property type="match status" value="1"/>
</dbReference>
<dbReference type="SUPFAM" id="SSF46689">
    <property type="entry name" value="Homeodomain-like"/>
    <property type="match status" value="1"/>
</dbReference>
<name>A0A740TXH1_SALIN</name>
<dbReference type="InterPro" id="IPR009057">
    <property type="entry name" value="Homeodomain-like_sf"/>
</dbReference>
<dbReference type="CDD" id="cd00569">
    <property type="entry name" value="HTH_Hin_like"/>
    <property type="match status" value="1"/>
</dbReference>
<gene>
    <name evidence="2" type="ORF">G9W72_004247</name>
</gene>
<reference evidence="2" key="2">
    <citation type="submission" date="2018-07" db="EMBL/GenBank/DDBJ databases">
        <authorList>
            <consortium name="NCBI Pathogen Detection Project"/>
        </authorList>
    </citation>
    <scope>NUCLEOTIDE SEQUENCE</scope>
    <source>
        <strain evidence="2">09051564_33_guinea_fowl_Incl1_ESC-S_2009</strain>
    </source>
</reference>
<dbReference type="GO" id="GO:0000150">
    <property type="term" value="F:DNA strand exchange activity"/>
    <property type="evidence" value="ECO:0007669"/>
    <property type="project" value="InterPro"/>
</dbReference>
<feature type="non-terminal residue" evidence="2">
    <location>
        <position position="1"/>
    </location>
</feature>
<dbReference type="EMBL" id="DAATVP010000020">
    <property type="protein sequence ID" value="HAF0301111.1"/>
    <property type="molecule type" value="Genomic_DNA"/>
</dbReference>
<comment type="caution">
    <text evidence="2">The sequence shown here is derived from an EMBL/GenBank/DDBJ whole genome shotgun (WGS) entry which is preliminary data.</text>
</comment>
<reference evidence="2" key="1">
    <citation type="journal article" date="2018" name="Genome Biol.">
        <title>SKESA: strategic k-mer extension for scrupulous assemblies.</title>
        <authorList>
            <person name="Souvorov A."/>
            <person name="Agarwala R."/>
            <person name="Lipman D.J."/>
        </authorList>
    </citation>
    <scope>NUCLEOTIDE SEQUENCE</scope>
    <source>
        <strain evidence="2">09051564_33_guinea_fowl_Incl1_ESC-S_2009</strain>
    </source>
</reference>
<protein>
    <submittedName>
        <fullName evidence="2">Hin recombinase</fullName>
    </submittedName>
</protein>
<dbReference type="InterPro" id="IPR006120">
    <property type="entry name" value="Resolvase_HTH_dom"/>
</dbReference>
<feature type="domain" description="Resolvase HTH" evidence="1">
    <location>
        <begin position="8"/>
        <end position="51"/>
    </location>
</feature>
<proteinExistence type="predicted"/>